<accession>V5DX99</accession>
<sequence length="114" mass="12422">MKPAAVLVVSLFLIGLNAQAGSLMNGQWQPANCGQKPPAPTINTKSVDGYNQSVKDINAWQAKAQEYYNCIVKEANIDNQIIATTANSAQEEFRNEVSRIQKEAEAGKAKVEKN</sequence>
<dbReference type="OrthoDB" id="5571924at2"/>
<evidence type="ECO:0000256" key="1">
    <source>
        <dbReference type="SAM" id="SignalP"/>
    </source>
</evidence>
<proteinExistence type="predicted"/>
<dbReference type="EMBL" id="AYLO01000079">
    <property type="protein sequence ID" value="ESS71951.1"/>
    <property type="molecule type" value="Genomic_DNA"/>
</dbReference>
<gene>
    <name evidence="2" type="ORF">MGMO_82c00020</name>
</gene>
<feature type="signal peptide" evidence="1">
    <location>
        <begin position="1"/>
        <end position="20"/>
    </location>
</feature>
<reference evidence="2 3" key="1">
    <citation type="journal article" date="2013" name="Genome Announc.">
        <title>Draft Genome Sequence of the Methanotrophic Gammaproteobacterium Methyloglobulus morosus DSM 22980 Strain KoM1.</title>
        <authorList>
            <person name="Poehlein A."/>
            <person name="Deutzmann J.S."/>
            <person name="Daniel R."/>
            <person name="Simeonova D.D."/>
        </authorList>
    </citation>
    <scope>NUCLEOTIDE SEQUENCE [LARGE SCALE GENOMIC DNA]</scope>
    <source>
        <strain evidence="2 3">KoM1</strain>
    </source>
</reference>
<protein>
    <submittedName>
        <fullName evidence="2">Uncharacterized protein</fullName>
    </submittedName>
</protein>
<dbReference type="Proteomes" id="UP000017842">
    <property type="component" value="Unassembled WGS sequence"/>
</dbReference>
<evidence type="ECO:0000313" key="2">
    <source>
        <dbReference type="EMBL" id="ESS71951.1"/>
    </source>
</evidence>
<comment type="caution">
    <text evidence="2">The sequence shown here is derived from an EMBL/GenBank/DDBJ whole genome shotgun (WGS) entry which is preliminary data.</text>
</comment>
<dbReference type="AlphaFoldDB" id="V5DX99"/>
<feature type="chain" id="PRO_5004734136" evidence="1">
    <location>
        <begin position="21"/>
        <end position="114"/>
    </location>
</feature>
<evidence type="ECO:0000313" key="3">
    <source>
        <dbReference type="Proteomes" id="UP000017842"/>
    </source>
</evidence>
<name>V5DX99_9GAMM</name>
<keyword evidence="3" id="KW-1185">Reference proteome</keyword>
<dbReference type="eggNOG" id="ENOG5034BHY">
    <property type="taxonomic scope" value="Bacteria"/>
</dbReference>
<dbReference type="RefSeq" id="WP_023495001.1">
    <property type="nucleotide sequence ID" value="NZ_AYLO01000079.1"/>
</dbReference>
<keyword evidence="1" id="KW-0732">Signal</keyword>
<organism evidence="2 3">
    <name type="scientific">Methyloglobulus morosus KoM1</name>
    <dbReference type="NCBI Taxonomy" id="1116472"/>
    <lineage>
        <taxon>Bacteria</taxon>
        <taxon>Pseudomonadati</taxon>
        <taxon>Pseudomonadota</taxon>
        <taxon>Gammaproteobacteria</taxon>
        <taxon>Methylococcales</taxon>
        <taxon>Methylococcaceae</taxon>
        <taxon>Methyloglobulus</taxon>
    </lineage>
</organism>